<evidence type="ECO:0000313" key="25">
    <source>
        <dbReference type="Proteomes" id="UP001549111"/>
    </source>
</evidence>
<keyword evidence="8 17" id="KW-0521">NADP</keyword>
<dbReference type="SUPFAM" id="SSF53613">
    <property type="entry name" value="Ribokinase-like"/>
    <property type="match status" value="1"/>
</dbReference>
<dbReference type="Gene3D" id="3.40.50.10260">
    <property type="entry name" value="YjeF N-terminal domain"/>
    <property type="match status" value="1"/>
</dbReference>
<evidence type="ECO:0000256" key="8">
    <source>
        <dbReference type="ARBA" id="ARBA00022857"/>
    </source>
</evidence>
<dbReference type="EMBL" id="JBEPLS010000020">
    <property type="protein sequence ID" value="MET3605627.1"/>
    <property type="molecule type" value="Genomic_DNA"/>
</dbReference>
<dbReference type="Pfam" id="PF03853">
    <property type="entry name" value="YjeF_N"/>
    <property type="match status" value="1"/>
</dbReference>
<keyword evidence="7 17" id="KW-0067">ATP-binding</keyword>
<gene>
    <name evidence="17" type="primary">nnrD</name>
    <name evidence="18" type="synonym">nnrE</name>
    <name evidence="22" type="ORF">ABIC99_003458</name>
    <name evidence="23" type="ORF">EWH46_06850</name>
</gene>
<evidence type="ECO:0000259" key="21">
    <source>
        <dbReference type="PROSITE" id="PS51385"/>
    </source>
</evidence>
<dbReference type="NCBIfam" id="TIGR00196">
    <property type="entry name" value="yjeF_cterm"/>
    <property type="match status" value="1"/>
</dbReference>
<dbReference type="GO" id="GO:0005524">
    <property type="term" value="F:ATP binding"/>
    <property type="evidence" value="ECO:0007669"/>
    <property type="project" value="UniProtKB-UniRule"/>
</dbReference>
<dbReference type="GO" id="GO:0052856">
    <property type="term" value="F:NAD(P)HX epimerase activity"/>
    <property type="evidence" value="ECO:0007669"/>
    <property type="project" value="UniProtKB-UniRule"/>
</dbReference>
<evidence type="ECO:0000256" key="10">
    <source>
        <dbReference type="ARBA" id="ARBA00023027"/>
    </source>
</evidence>
<evidence type="ECO:0000256" key="1">
    <source>
        <dbReference type="ARBA" id="ARBA00000013"/>
    </source>
</evidence>
<dbReference type="PANTHER" id="PTHR12592:SF0">
    <property type="entry name" value="ATP-DEPENDENT (S)-NAD(P)H-HYDRATE DEHYDRATASE"/>
    <property type="match status" value="1"/>
</dbReference>
<feature type="binding site" evidence="17">
    <location>
        <position position="474"/>
    </location>
    <ligand>
        <name>(6S)-NADPHX</name>
        <dbReference type="ChEBI" id="CHEBI:64076"/>
    </ligand>
</feature>
<evidence type="ECO:0000256" key="7">
    <source>
        <dbReference type="ARBA" id="ARBA00022840"/>
    </source>
</evidence>
<feature type="binding site" evidence="18">
    <location>
        <position position="88"/>
    </location>
    <ligand>
        <name>K(+)</name>
        <dbReference type="ChEBI" id="CHEBI:29103"/>
    </ligand>
</feature>
<dbReference type="GO" id="GO:0046496">
    <property type="term" value="P:nicotinamide nucleotide metabolic process"/>
    <property type="evidence" value="ECO:0007669"/>
    <property type="project" value="UniProtKB-UniRule"/>
</dbReference>
<dbReference type="Gene3D" id="3.40.1190.20">
    <property type="match status" value="1"/>
</dbReference>
<comment type="cofactor">
    <cofactor evidence="18 19">
        <name>K(+)</name>
        <dbReference type="ChEBI" id="CHEBI:29103"/>
    </cofactor>
    <text evidence="18 19">Binds 1 potassium ion per subunit.</text>
</comment>
<feature type="binding site" evidence="17">
    <location>
        <position position="405"/>
    </location>
    <ligand>
        <name>(6S)-NADPHX</name>
        <dbReference type="ChEBI" id="CHEBI:64076"/>
    </ligand>
</feature>
<dbReference type="InterPro" id="IPR000631">
    <property type="entry name" value="CARKD"/>
</dbReference>
<keyword evidence="11 18" id="KW-0413">Isomerase</keyword>
<dbReference type="CDD" id="cd01171">
    <property type="entry name" value="YXKO-related"/>
    <property type="match status" value="1"/>
</dbReference>
<evidence type="ECO:0000256" key="11">
    <source>
        <dbReference type="ARBA" id="ARBA00023235"/>
    </source>
</evidence>
<evidence type="ECO:0000256" key="18">
    <source>
        <dbReference type="HAMAP-Rule" id="MF_01966"/>
    </source>
</evidence>
<evidence type="ECO:0000256" key="12">
    <source>
        <dbReference type="ARBA" id="ARBA00023239"/>
    </source>
</evidence>
<dbReference type="InterPro" id="IPR036652">
    <property type="entry name" value="YjeF_N_dom_sf"/>
</dbReference>
<dbReference type="EMBL" id="CP035708">
    <property type="protein sequence ID" value="QEN00522.1"/>
    <property type="molecule type" value="Genomic_DNA"/>
</dbReference>
<comment type="caution">
    <text evidence="18">Lacks conserved residue(s) required for the propagation of feature annotation.</text>
</comment>
<feature type="binding site" evidence="17">
    <location>
        <position position="473"/>
    </location>
    <ligand>
        <name>AMP</name>
        <dbReference type="ChEBI" id="CHEBI:456215"/>
    </ligand>
</feature>
<dbReference type="EC" id="5.1.99.6" evidence="19"/>
<sequence length="539" mass="55478">MTASTAARALPVLPADHRPVRLREWLDRQPGPWPLHDAAASRTLDALAAEALPAHALMQRAGRAVARLAMALAPHARRIHVLAGHGNNGGDGFEAALHLHRAGREVLLHVIGRNSDDGRAQAWPPDAAASRRQAELDGVAIVAGLAPQALDGADLVIDALLGRGLARPASGPVADAIRLCNGSGVPVLAVDLPSGLPGDTGALEVGAACVQARWTLALLSLAPGLLTAHGRDQAGEIWWDDLGVQLAHPDFPAPAAWLQGAAGLQALWPARRHAQHKGSFGDVRILGGASSMGGAALLAGRAALGAGAGRVWVDLLNEHAPRLDPVHPELMFAPTPADERLASSTVVAGCGGGEAVATRLAPLLAQAGRLLLDADALNALAADPRLMQALRQRGAQGRPTLLTPHPLEAARLLGSSTAEVQADRLRAVRELAARSGAVVVLKGSGTLIGRPEPHHAPWINASGHAALATPGSGDVLAGWIAGLWSQIAGARATGGSSAWDAAELAARRGVWLHGSRAERLAPSGQALVASRIVPDRWDG</sequence>
<evidence type="ECO:0000256" key="3">
    <source>
        <dbReference type="ARBA" id="ARBA00006001"/>
    </source>
</evidence>
<feature type="binding site" evidence="18">
    <location>
        <begin position="162"/>
        <end position="168"/>
    </location>
    <ligand>
        <name>(6S)-NADPHX</name>
        <dbReference type="ChEBI" id="CHEBI:64076"/>
    </ligand>
</feature>
<dbReference type="GO" id="GO:0052855">
    <property type="term" value="F:ADP-dependent NAD(P)H-hydrate dehydratase activity"/>
    <property type="evidence" value="ECO:0007669"/>
    <property type="project" value="UniProtKB-UniRule"/>
</dbReference>
<dbReference type="InterPro" id="IPR030677">
    <property type="entry name" value="Nnr"/>
</dbReference>
<dbReference type="EC" id="4.2.1.136" evidence="19"/>
<dbReference type="OrthoDB" id="9806925at2"/>
<comment type="catalytic activity">
    <reaction evidence="1 18 19">
        <text>(6R)-NADHX = (6S)-NADHX</text>
        <dbReference type="Rhea" id="RHEA:32215"/>
        <dbReference type="ChEBI" id="CHEBI:64074"/>
        <dbReference type="ChEBI" id="CHEBI:64075"/>
        <dbReference type="EC" id="5.1.99.6"/>
    </reaction>
</comment>
<comment type="function">
    <text evidence="17">Catalyzes the dehydration of the S-form of NAD(P)HX at the expense of ADP, which is converted to AMP. Together with NAD(P)HX epimerase, which catalyzes the epimerization of the S- and R-forms, the enzyme allows the repair of both epimers of NAD(P)HX, a damaged form of NAD(P)H that is a result of enzymatic or heat-dependent hydration.</text>
</comment>
<evidence type="ECO:0000259" key="20">
    <source>
        <dbReference type="PROSITE" id="PS51383"/>
    </source>
</evidence>
<dbReference type="GO" id="GO:0046872">
    <property type="term" value="F:metal ion binding"/>
    <property type="evidence" value="ECO:0007669"/>
    <property type="project" value="UniProtKB-UniRule"/>
</dbReference>
<feature type="binding site" evidence="17">
    <location>
        <begin position="442"/>
        <end position="446"/>
    </location>
    <ligand>
        <name>AMP</name>
        <dbReference type="ChEBI" id="CHEBI:456215"/>
    </ligand>
</feature>
<evidence type="ECO:0000256" key="2">
    <source>
        <dbReference type="ARBA" id="ARBA00000909"/>
    </source>
</evidence>
<feature type="binding site" evidence="17">
    <location>
        <position position="349"/>
    </location>
    <ligand>
        <name>(6S)-NADPHX</name>
        <dbReference type="ChEBI" id="CHEBI:64076"/>
    </ligand>
</feature>
<reference evidence="23 24" key="1">
    <citation type="submission" date="2019-02" db="EMBL/GenBank/DDBJ databases">
        <title>Complete Genome Sequence and Methylome Analysis of Sphaerotilus natans subsp. sulfidivorans D-507.</title>
        <authorList>
            <person name="Fomenkov A."/>
            <person name="Gridneva E."/>
            <person name="Smolyakov D."/>
            <person name="Dubinina G."/>
            <person name="Vincze T."/>
            <person name="Grabovich M."/>
            <person name="Roberts R.J."/>
        </authorList>
    </citation>
    <scope>NUCLEOTIDE SEQUENCE [LARGE SCALE GENOMIC DNA]</scope>
    <source>
        <strain evidence="23 24">D-507</strain>
    </source>
</reference>
<keyword evidence="5 18" id="KW-0479">Metal-binding</keyword>
<keyword evidence="13" id="KW-0511">Multifunctional enzyme</keyword>
<dbReference type="Pfam" id="PF01256">
    <property type="entry name" value="Carb_kinase"/>
    <property type="match status" value="1"/>
</dbReference>
<dbReference type="PIRSF" id="PIRSF017184">
    <property type="entry name" value="Nnr"/>
    <property type="match status" value="1"/>
</dbReference>
<dbReference type="PROSITE" id="PS51383">
    <property type="entry name" value="YJEF_C_3"/>
    <property type="match status" value="1"/>
</dbReference>
<evidence type="ECO:0000256" key="19">
    <source>
        <dbReference type="PIRNR" id="PIRNR017184"/>
    </source>
</evidence>
<evidence type="ECO:0000256" key="6">
    <source>
        <dbReference type="ARBA" id="ARBA00022741"/>
    </source>
</evidence>
<dbReference type="InterPro" id="IPR004443">
    <property type="entry name" value="YjeF_N_dom"/>
</dbReference>
<organism evidence="23 24">
    <name type="scientific">Sphaerotilus sulfidivorans</name>
    <dbReference type="NCBI Taxonomy" id="639200"/>
    <lineage>
        <taxon>Bacteria</taxon>
        <taxon>Pseudomonadati</taxon>
        <taxon>Pseudomonadota</taxon>
        <taxon>Betaproteobacteria</taxon>
        <taxon>Burkholderiales</taxon>
        <taxon>Sphaerotilaceae</taxon>
        <taxon>Sphaerotilus</taxon>
    </lineage>
</organism>
<comment type="function">
    <text evidence="18">Catalyzes the epimerization of the S- and R-forms of NAD(P)HX, a damaged form of NAD(P)H that is a result of enzymatic or heat-dependent hydration. This is a prerequisite for the S-specific NAD(P)H-hydrate dehydratase to allow the repair of both epimers of NAD(P)HX.</text>
</comment>
<keyword evidence="12 17" id="KW-0456">Lyase</keyword>
<dbReference type="SUPFAM" id="SSF64153">
    <property type="entry name" value="YjeF N-terminal domain-like"/>
    <property type="match status" value="1"/>
</dbReference>
<evidence type="ECO:0000256" key="17">
    <source>
        <dbReference type="HAMAP-Rule" id="MF_01965"/>
    </source>
</evidence>
<evidence type="ECO:0000256" key="15">
    <source>
        <dbReference type="ARBA" id="ARBA00048238"/>
    </source>
</evidence>
<evidence type="ECO:0000256" key="16">
    <source>
        <dbReference type="ARBA" id="ARBA00049209"/>
    </source>
</evidence>
<evidence type="ECO:0000256" key="4">
    <source>
        <dbReference type="ARBA" id="ARBA00009524"/>
    </source>
</evidence>
<evidence type="ECO:0000313" key="24">
    <source>
        <dbReference type="Proteomes" id="UP000323522"/>
    </source>
</evidence>
<accession>A0A5C1Q391</accession>
<comment type="similarity">
    <text evidence="4 19">In the C-terminal section; belongs to the NnrD/CARKD family.</text>
</comment>
<comment type="function">
    <text evidence="14 19">Bifunctional enzyme that catalyzes the epimerization of the S- and R-forms of NAD(P)HX and the dehydration of the S-form of NAD(P)HX at the expense of ADP, which is converted to AMP. This allows the repair of both epimers of NAD(P)HX, a damaged form of NAD(P)H that is a result of enzymatic or heat-dependent hydration.</text>
</comment>
<comment type="cofactor">
    <cofactor evidence="17">
        <name>Mg(2+)</name>
        <dbReference type="ChEBI" id="CHEBI:18420"/>
    </cofactor>
</comment>
<feature type="domain" description="YjeF C-terminal" evidence="20">
    <location>
        <begin position="260"/>
        <end position="539"/>
    </location>
</feature>
<feature type="domain" description="YjeF N-terminal" evidence="21">
    <location>
        <begin position="41"/>
        <end position="250"/>
    </location>
</feature>
<feature type="binding site" evidence="18">
    <location>
        <position position="194"/>
    </location>
    <ligand>
        <name>K(+)</name>
        <dbReference type="ChEBI" id="CHEBI:29103"/>
    </ligand>
</feature>
<dbReference type="HAMAP" id="MF_01965">
    <property type="entry name" value="NADHX_dehydratase"/>
    <property type="match status" value="1"/>
</dbReference>
<feature type="binding site" evidence="18">
    <location>
        <position position="191"/>
    </location>
    <ligand>
        <name>(6S)-NADPHX</name>
        <dbReference type="ChEBI" id="CHEBI:64076"/>
    </ligand>
</feature>
<dbReference type="PANTHER" id="PTHR12592">
    <property type="entry name" value="ATP-DEPENDENT (S)-NAD(P)H-HYDRATE DEHYDRATASE FAMILY MEMBER"/>
    <property type="match status" value="1"/>
</dbReference>
<comment type="similarity">
    <text evidence="17">Belongs to the NnrD/CARKD family.</text>
</comment>
<protein>
    <recommendedName>
        <fullName evidence="19">Bifunctional NAD(P)H-hydrate repair enzyme</fullName>
    </recommendedName>
    <alternativeName>
        <fullName evidence="19">Nicotinamide nucleotide repair protein</fullName>
    </alternativeName>
    <domain>
        <recommendedName>
            <fullName evidence="19">ADP-dependent (S)-NAD(P)H-hydrate dehydratase</fullName>
            <ecNumber evidence="19">4.2.1.136</ecNumber>
        </recommendedName>
        <alternativeName>
            <fullName evidence="19">ADP-dependent NAD(P)HX dehydratase</fullName>
        </alternativeName>
    </domain>
    <domain>
        <recommendedName>
            <fullName evidence="19">NAD(P)H-hydrate epimerase</fullName>
            <ecNumber evidence="19">5.1.99.6</ecNumber>
        </recommendedName>
    </domain>
</protein>
<keyword evidence="6 17" id="KW-0547">Nucleotide-binding</keyword>
<dbReference type="AlphaFoldDB" id="A0A5C1Q391"/>
<keyword evidence="25" id="KW-1185">Reference proteome</keyword>
<dbReference type="KEGG" id="snn:EWH46_06850"/>
<comment type="subunit">
    <text evidence="17">Homotetramer.</text>
</comment>
<evidence type="ECO:0000313" key="23">
    <source>
        <dbReference type="EMBL" id="QEN00522.1"/>
    </source>
</evidence>
<dbReference type="Proteomes" id="UP001549111">
    <property type="component" value="Unassembled WGS sequence"/>
</dbReference>
<dbReference type="HAMAP" id="MF_01966">
    <property type="entry name" value="NADHX_epimerase"/>
    <property type="match status" value="1"/>
</dbReference>
<name>A0A5C1Q391_9BURK</name>
<dbReference type="InterPro" id="IPR029056">
    <property type="entry name" value="Ribokinase-like"/>
</dbReference>
<feature type="binding site" evidence="18">
    <location>
        <begin position="87"/>
        <end position="91"/>
    </location>
    <ligand>
        <name>(6S)-NADPHX</name>
        <dbReference type="ChEBI" id="CHEBI:64076"/>
    </ligand>
</feature>
<comment type="similarity">
    <text evidence="18">Belongs to the NnrE/AIBP family.</text>
</comment>
<keyword evidence="10 17" id="KW-0520">NAD</keyword>
<evidence type="ECO:0000313" key="22">
    <source>
        <dbReference type="EMBL" id="MET3605627.1"/>
    </source>
</evidence>
<comment type="catalytic activity">
    <reaction evidence="16 17 19">
        <text>(6S)-NADPHX + ADP = AMP + phosphate + NADPH + H(+)</text>
        <dbReference type="Rhea" id="RHEA:32235"/>
        <dbReference type="ChEBI" id="CHEBI:15378"/>
        <dbReference type="ChEBI" id="CHEBI:43474"/>
        <dbReference type="ChEBI" id="CHEBI:57783"/>
        <dbReference type="ChEBI" id="CHEBI:64076"/>
        <dbReference type="ChEBI" id="CHEBI:456215"/>
        <dbReference type="ChEBI" id="CHEBI:456216"/>
        <dbReference type="EC" id="4.2.1.136"/>
    </reaction>
</comment>
<evidence type="ECO:0000256" key="5">
    <source>
        <dbReference type="ARBA" id="ARBA00022723"/>
    </source>
</evidence>
<dbReference type="NCBIfam" id="TIGR00197">
    <property type="entry name" value="yjeF_nterm"/>
    <property type="match status" value="1"/>
</dbReference>
<dbReference type="PROSITE" id="PS51385">
    <property type="entry name" value="YJEF_N"/>
    <property type="match status" value="1"/>
</dbReference>
<dbReference type="RefSeq" id="WP_149503252.1">
    <property type="nucleotide sequence ID" value="NZ_CP035708.1"/>
</dbReference>
<comment type="catalytic activity">
    <reaction evidence="15 17 19">
        <text>(6S)-NADHX + ADP = AMP + phosphate + NADH + H(+)</text>
        <dbReference type="Rhea" id="RHEA:32223"/>
        <dbReference type="ChEBI" id="CHEBI:15378"/>
        <dbReference type="ChEBI" id="CHEBI:43474"/>
        <dbReference type="ChEBI" id="CHEBI:57945"/>
        <dbReference type="ChEBI" id="CHEBI:64074"/>
        <dbReference type="ChEBI" id="CHEBI:456215"/>
        <dbReference type="ChEBI" id="CHEBI:456216"/>
        <dbReference type="EC" id="4.2.1.136"/>
    </reaction>
</comment>
<evidence type="ECO:0000256" key="14">
    <source>
        <dbReference type="ARBA" id="ARBA00025153"/>
    </source>
</evidence>
<evidence type="ECO:0000256" key="13">
    <source>
        <dbReference type="ARBA" id="ARBA00023268"/>
    </source>
</evidence>
<comment type="catalytic activity">
    <reaction evidence="2 18 19">
        <text>(6R)-NADPHX = (6S)-NADPHX</text>
        <dbReference type="Rhea" id="RHEA:32227"/>
        <dbReference type="ChEBI" id="CHEBI:64076"/>
        <dbReference type="ChEBI" id="CHEBI:64077"/>
        <dbReference type="EC" id="5.1.99.6"/>
    </reaction>
</comment>
<feature type="binding site" evidence="18">
    <location>
        <position position="158"/>
    </location>
    <ligand>
        <name>K(+)</name>
        <dbReference type="ChEBI" id="CHEBI:29103"/>
    </ligand>
</feature>
<dbReference type="GO" id="GO:0110051">
    <property type="term" value="P:metabolite repair"/>
    <property type="evidence" value="ECO:0007669"/>
    <property type="project" value="TreeGrafter"/>
</dbReference>
<evidence type="ECO:0000256" key="9">
    <source>
        <dbReference type="ARBA" id="ARBA00022958"/>
    </source>
</evidence>
<proteinExistence type="inferred from homology"/>
<dbReference type="Proteomes" id="UP000323522">
    <property type="component" value="Chromosome"/>
</dbReference>
<comment type="similarity">
    <text evidence="3 19">In the N-terminal section; belongs to the NnrE/AIBP family.</text>
</comment>
<feature type="binding site" evidence="17">
    <location>
        <position position="295"/>
    </location>
    <ligand>
        <name>(6S)-NADPHX</name>
        <dbReference type="ChEBI" id="CHEBI:64076"/>
    </ligand>
</feature>
<reference evidence="22 25" key="2">
    <citation type="submission" date="2024-06" db="EMBL/GenBank/DDBJ databases">
        <title>Genomic Encyclopedia of Type Strains, Phase IV (KMG-IV): sequencing the most valuable type-strain genomes for metagenomic binning, comparative biology and taxonomic classification.</title>
        <authorList>
            <person name="Goeker M."/>
        </authorList>
    </citation>
    <scope>NUCLEOTIDE SEQUENCE [LARGE SCALE GENOMIC DNA]</scope>
    <source>
        <strain evidence="22 25">D-501</strain>
    </source>
</reference>
<keyword evidence="9 18" id="KW-0630">Potassium</keyword>